<proteinExistence type="predicted"/>
<evidence type="ECO:0000259" key="1">
    <source>
        <dbReference type="PROSITE" id="PS51406"/>
    </source>
</evidence>
<dbReference type="Pfam" id="PF00147">
    <property type="entry name" value="Fibrinogen_C"/>
    <property type="match status" value="1"/>
</dbReference>
<dbReference type="HOGENOM" id="CLU_038628_7_4_1"/>
<dbReference type="KEGG" id="lgi:LOTGIDRAFT_97772"/>
<dbReference type="InterPro" id="IPR050373">
    <property type="entry name" value="Fibrinogen_C-term_domain"/>
</dbReference>
<sequence length="116" mass="13021">SFNRSMVEYEAGFGTMVTNRWIGFNRLLQMMTSGSTYKMAVFASDGSSTCMSYYQGFAISAQSGNYIFTYSYKSPSSYFPDCGNSMVGQKGRPFSTYDSDHTSFNCPSRFGGGWWF</sequence>
<dbReference type="GeneID" id="20253183"/>
<name>V4B9J5_LOTGI</name>
<dbReference type="OrthoDB" id="7940501at2759"/>
<protein>
    <recommendedName>
        <fullName evidence="1">Fibrinogen C-terminal domain-containing protein</fullName>
    </recommendedName>
</protein>
<feature type="non-terminal residue" evidence="2">
    <location>
        <position position="1"/>
    </location>
</feature>
<evidence type="ECO:0000313" key="2">
    <source>
        <dbReference type="EMBL" id="ESP04076.1"/>
    </source>
</evidence>
<dbReference type="PANTHER" id="PTHR19143">
    <property type="entry name" value="FIBRINOGEN/TENASCIN/ANGIOPOEITIN"/>
    <property type="match status" value="1"/>
</dbReference>
<dbReference type="Gene3D" id="4.10.530.10">
    <property type="entry name" value="Gamma-fibrinogen Carboxyl Terminal Fragment, domain 2"/>
    <property type="match status" value="1"/>
</dbReference>
<dbReference type="Gene3D" id="3.90.215.10">
    <property type="entry name" value="Gamma Fibrinogen, chain A, domain 1"/>
    <property type="match status" value="1"/>
</dbReference>
<dbReference type="Proteomes" id="UP000030746">
    <property type="component" value="Unassembled WGS sequence"/>
</dbReference>
<organism evidence="2 3">
    <name type="scientific">Lottia gigantea</name>
    <name type="common">Giant owl limpet</name>
    <dbReference type="NCBI Taxonomy" id="225164"/>
    <lineage>
        <taxon>Eukaryota</taxon>
        <taxon>Metazoa</taxon>
        <taxon>Spiralia</taxon>
        <taxon>Lophotrochozoa</taxon>
        <taxon>Mollusca</taxon>
        <taxon>Gastropoda</taxon>
        <taxon>Patellogastropoda</taxon>
        <taxon>Lottioidea</taxon>
        <taxon>Lottiidae</taxon>
        <taxon>Lottia</taxon>
    </lineage>
</organism>
<evidence type="ECO:0000313" key="3">
    <source>
        <dbReference type="Proteomes" id="UP000030746"/>
    </source>
</evidence>
<feature type="non-terminal residue" evidence="2">
    <location>
        <position position="116"/>
    </location>
</feature>
<dbReference type="PROSITE" id="PS51406">
    <property type="entry name" value="FIBRINOGEN_C_2"/>
    <property type="match status" value="1"/>
</dbReference>
<dbReference type="EMBL" id="KB199905">
    <property type="protein sequence ID" value="ESP04076.1"/>
    <property type="molecule type" value="Genomic_DNA"/>
</dbReference>
<dbReference type="STRING" id="225164.V4B9J5"/>
<gene>
    <name evidence="2" type="ORF">LOTGIDRAFT_97772</name>
</gene>
<dbReference type="SUPFAM" id="SSF56496">
    <property type="entry name" value="Fibrinogen C-terminal domain-like"/>
    <property type="match status" value="1"/>
</dbReference>
<keyword evidence="3" id="KW-1185">Reference proteome</keyword>
<accession>V4B9J5</accession>
<reference evidence="2 3" key="1">
    <citation type="journal article" date="2013" name="Nature">
        <title>Insights into bilaterian evolution from three spiralian genomes.</title>
        <authorList>
            <person name="Simakov O."/>
            <person name="Marletaz F."/>
            <person name="Cho S.J."/>
            <person name="Edsinger-Gonzales E."/>
            <person name="Havlak P."/>
            <person name="Hellsten U."/>
            <person name="Kuo D.H."/>
            <person name="Larsson T."/>
            <person name="Lv J."/>
            <person name="Arendt D."/>
            <person name="Savage R."/>
            <person name="Osoegawa K."/>
            <person name="de Jong P."/>
            <person name="Grimwood J."/>
            <person name="Chapman J.A."/>
            <person name="Shapiro H."/>
            <person name="Aerts A."/>
            <person name="Otillar R.P."/>
            <person name="Terry A.Y."/>
            <person name="Boore J.L."/>
            <person name="Grigoriev I.V."/>
            <person name="Lindberg D.R."/>
            <person name="Seaver E.C."/>
            <person name="Weisblat D.A."/>
            <person name="Putnam N.H."/>
            <person name="Rokhsar D.S."/>
        </authorList>
    </citation>
    <scope>NUCLEOTIDE SEQUENCE [LARGE SCALE GENOMIC DNA]</scope>
</reference>
<dbReference type="AlphaFoldDB" id="V4B9J5"/>
<dbReference type="InterPro" id="IPR002181">
    <property type="entry name" value="Fibrinogen_a/b/g_C_dom"/>
</dbReference>
<dbReference type="InterPro" id="IPR036056">
    <property type="entry name" value="Fibrinogen-like_C"/>
</dbReference>
<dbReference type="GO" id="GO:0005615">
    <property type="term" value="C:extracellular space"/>
    <property type="evidence" value="ECO:0007669"/>
    <property type="project" value="TreeGrafter"/>
</dbReference>
<dbReference type="InterPro" id="IPR014716">
    <property type="entry name" value="Fibrinogen_a/b/g_C_1"/>
</dbReference>
<feature type="domain" description="Fibrinogen C-terminal" evidence="1">
    <location>
        <begin position="1"/>
        <end position="116"/>
    </location>
</feature>
<dbReference type="CTD" id="20253183"/>
<dbReference type="RefSeq" id="XP_009045558.1">
    <property type="nucleotide sequence ID" value="XM_009047310.1"/>
</dbReference>